<dbReference type="AlphaFoldDB" id="A0A2H0YKV0"/>
<sequence>MRTYYEFAEVDNDRYIIDGEIRQIMLSPRELASASLPNRNWINERLTFTHGYGVAAGPVNQVTPEGLPVLFIKDLPPKSNVKEFEISRPEIYFGEILNDYVITKTKSREFNYPKGEENVYGTYEGKGGVEINSLLRRVFYALKFQSLKLLLSNDITNESRILYYRTIAERVAKIAPFLTLDRDPYIVIADSKIYWIADAYTTSDRYPYSQPLRLNGKNVNYVRNSVKVVVDAYNGSVVLYQTDAEDPILKTYAAIFPGTFRPMSEIPESLVSHLRYPEDIFTLQTAAYSIYHMDDPQIFYNKEDQWEIPAIASEGEGVSADAIPLMLPRHIIMKLPGENPPTGGEEFILMLPFTPRAKDNLSAWMVVRNDGENYGKLLVYRFPKDKLVFGPKQIIGRINQDPVISQQISLWSQGGSQVIQGPLLVIPVEESLLYVRPLYLKAEAGKIPELKRVIVAYENKIAMEETLEQGLLKIFGRSDSMSSGAAGKPQESTAIKSQLPLTKNNEERIRKAAETYEEALRAQRDGDWARYGEAIRRLGDILKQ</sequence>
<evidence type="ECO:0000256" key="1">
    <source>
        <dbReference type="ARBA" id="ARBA00022475"/>
    </source>
</evidence>
<dbReference type="EMBL" id="PEYD01000069">
    <property type="protein sequence ID" value="PIS39135.1"/>
    <property type="molecule type" value="Genomic_DNA"/>
</dbReference>
<evidence type="ECO:0000256" key="2">
    <source>
        <dbReference type="ARBA" id="ARBA00022692"/>
    </source>
</evidence>
<dbReference type="GO" id="GO:0016020">
    <property type="term" value="C:membrane"/>
    <property type="evidence" value="ECO:0007669"/>
    <property type="project" value="InterPro"/>
</dbReference>
<reference evidence="6" key="1">
    <citation type="submission" date="2017-09" db="EMBL/GenBank/DDBJ databases">
        <title>Depth-based differentiation of microbial function through sediment-hosted aquifers and enrichment of novel symbionts in the deep terrestrial subsurface.</title>
        <authorList>
            <person name="Probst A.J."/>
            <person name="Ladd B."/>
            <person name="Jarett J.K."/>
            <person name="Geller-Mcgrath D.E."/>
            <person name="Sieber C.M.K."/>
            <person name="Emerson J.B."/>
            <person name="Anantharaman K."/>
            <person name="Thomas B.C."/>
            <person name="Malmstrom R."/>
            <person name="Stieglmeier M."/>
            <person name="Klingl A."/>
            <person name="Woyke T."/>
            <person name="Ryan C.M."/>
            <person name="Banfield J.F."/>
        </authorList>
    </citation>
    <scope>NUCLEOTIDE SEQUENCE [LARGE SCALE GENOMIC DNA]</scope>
</reference>
<dbReference type="PANTHER" id="PTHR39344">
    <property type="entry name" value="UPF0182 PROTEIN SLL1060"/>
    <property type="match status" value="1"/>
</dbReference>
<organism evidence="5 6">
    <name type="scientific">Candidatus Nealsonbacteria bacterium CG08_land_8_20_14_0_20_38_20</name>
    <dbReference type="NCBI Taxonomy" id="1974705"/>
    <lineage>
        <taxon>Bacteria</taxon>
        <taxon>Candidatus Nealsoniibacteriota</taxon>
    </lineage>
</organism>
<evidence type="ECO:0000313" key="5">
    <source>
        <dbReference type="EMBL" id="PIS39135.1"/>
    </source>
</evidence>
<protein>
    <submittedName>
        <fullName evidence="5">Uncharacterized protein</fullName>
    </submittedName>
</protein>
<evidence type="ECO:0000256" key="3">
    <source>
        <dbReference type="ARBA" id="ARBA00022989"/>
    </source>
</evidence>
<evidence type="ECO:0000256" key="4">
    <source>
        <dbReference type="ARBA" id="ARBA00023136"/>
    </source>
</evidence>
<dbReference type="InterPro" id="IPR005372">
    <property type="entry name" value="UPF0182"/>
</dbReference>
<comment type="caution">
    <text evidence="5">The sequence shown here is derived from an EMBL/GenBank/DDBJ whole genome shotgun (WGS) entry which is preliminary data.</text>
</comment>
<accession>A0A2H0YKV0</accession>
<keyword evidence="2" id="KW-0812">Transmembrane</keyword>
<gene>
    <name evidence="5" type="ORF">COT33_03610</name>
</gene>
<keyword evidence="1" id="KW-1003">Cell membrane</keyword>
<proteinExistence type="predicted"/>
<keyword evidence="3" id="KW-1133">Transmembrane helix</keyword>
<keyword evidence="4" id="KW-0472">Membrane</keyword>
<dbReference type="Pfam" id="PF03699">
    <property type="entry name" value="UPF0182"/>
    <property type="match status" value="1"/>
</dbReference>
<dbReference type="Proteomes" id="UP000230088">
    <property type="component" value="Unassembled WGS sequence"/>
</dbReference>
<evidence type="ECO:0000313" key="6">
    <source>
        <dbReference type="Proteomes" id="UP000230088"/>
    </source>
</evidence>
<dbReference type="GO" id="GO:0005576">
    <property type="term" value="C:extracellular region"/>
    <property type="evidence" value="ECO:0007669"/>
    <property type="project" value="TreeGrafter"/>
</dbReference>
<name>A0A2H0YKV0_9BACT</name>
<dbReference type="PANTHER" id="PTHR39344:SF1">
    <property type="entry name" value="UPF0182 PROTEIN SLL1060"/>
    <property type="match status" value="1"/>
</dbReference>